<sequence>MMGSREKEVEHFVLLKRKCQAVNSQGQQQTEQILKGRRAHAVHLSDLSPQRCCWMAPWMVSLPHITISRPREQKKLKPYGPEAILWSGGNHSKLTQHIRMDLFRKKVSNLLTS</sequence>
<protein>
    <submittedName>
        <fullName evidence="1">Uncharacterized protein</fullName>
    </submittedName>
</protein>
<name>A0A368F013_ANCCA</name>
<evidence type="ECO:0000313" key="1">
    <source>
        <dbReference type="EMBL" id="RCN24988.1"/>
    </source>
</evidence>
<keyword evidence="2" id="KW-1185">Reference proteome</keyword>
<gene>
    <name evidence="1" type="ORF">ANCCAN_29303</name>
</gene>
<accession>A0A368F013</accession>
<comment type="caution">
    <text evidence="1">The sequence shown here is derived from an EMBL/GenBank/DDBJ whole genome shotgun (WGS) entry which is preliminary data.</text>
</comment>
<proteinExistence type="predicted"/>
<dbReference type="EMBL" id="JOJR01015000">
    <property type="protein sequence ID" value="RCN24988.1"/>
    <property type="molecule type" value="Genomic_DNA"/>
</dbReference>
<evidence type="ECO:0000313" key="2">
    <source>
        <dbReference type="Proteomes" id="UP000252519"/>
    </source>
</evidence>
<reference evidence="1 2" key="1">
    <citation type="submission" date="2014-10" db="EMBL/GenBank/DDBJ databases">
        <title>Draft genome of the hookworm Ancylostoma caninum.</title>
        <authorList>
            <person name="Mitreva M."/>
        </authorList>
    </citation>
    <scope>NUCLEOTIDE SEQUENCE [LARGE SCALE GENOMIC DNA]</scope>
    <source>
        <strain evidence="1 2">Baltimore</strain>
    </source>
</reference>
<dbReference type="Proteomes" id="UP000252519">
    <property type="component" value="Unassembled WGS sequence"/>
</dbReference>
<dbReference type="AlphaFoldDB" id="A0A368F013"/>
<organism evidence="1 2">
    <name type="scientific">Ancylostoma caninum</name>
    <name type="common">Dog hookworm</name>
    <dbReference type="NCBI Taxonomy" id="29170"/>
    <lineage>
        <taxon>Eukaryota</taxon>
        <taxon>Metazoa</taxon>
        <taxon>Ecdysozoa</taxon>
        <taxon>Nematoda</taxon>
        <taxon>Chromadorea</taxon>
        <taxon>Rhabditida</taxon>
        <taxon>Rhabditina</taxon>
        <taxon>Rhabditomorpha</taxon>
        <taxon>Strongyloidea</taxon>
        <taxon>Ancylostomatidae</taxon>
        <taxon>Ancylostomatinae</taxon>
        <taxon>Ancylostoma</taxon>
    </lineage>
</organism>